<evidence type="ECO:0000313" key="1">
    <source>
        <dbReference type="EMBL" id="AHL19024.1"/>
    </source>
</evidence>
<organism evidence="1 2">
    <name type="scientific">Listeria phage LP-064</name>
    <dbReference type="NCBI Taxonomy" id="1458853"/>
    <lineage>
        <taxon>Viruses</taxon>
        <taxon>Duplodnaviria</taxon>
        <taxon>Heunggongvirae</taxon>
        <taxon>Uroviricota</taxon>
        <taxon>Caudoviricetes</taxon>
        <taxon>Herelleviridae</taxon>
        <taxon>Jasinskavirinae</taxon>
        <taxon>Pecentumvirus</taxon>
        <taxon>Pecentumvirus LP064</taxon>
    </lineage>
</organism>
<reference evidence="1 2" key="1">
    <citation type="journal article" date="2014" name="Appl. Environ. Microbiol.">
        <title>Comparative genomic and morphological analysis of Listeria phages isolated from farm environments.</title>
        <authorList>
            <person name="Denes T."/>
            <person name="Vongkamjan K."/>
            <person name="Ackermann H.W."/>
            <person name="Moreno Switt A.I."/>
            <person name="Wiedmann M."/>
            <person name="den Bakker H.C."/>
        </authorList>
    </citation>
    <scope>NUCLEOTIDE SEQUENCE [LARGE SCALE GENOMIC DNA]</scope>
</reference>
<sequence>MNVVTKISTTMKLDDYSNLTGQEFTTSFYQLAKLHKNEIKDGVMKELSNYPEELQKKIQDCQKEAEGLKKVVQFVSEDVKNNKVKLQKNSYGDLNTVSLKASVRRALAQYGDNINNWEKNYLLEDCAIRLQYNVSNVYLSELANLRSDASENMIAWSYKKDYSLEAEFEKIDDYMAVKLIDLVTKSQHEHRNTHDDIRIKLLAILEFQKKYEVISWDLYNGKKLSDEEIIAIHSKLPEFISKFHAVYTDIEELRNYLEIE</sequence>
<accession>A0A059T6I8</accession>
<name>A0A059T6I8_9CAUD</name>
<keyword evidence="2" id="KW-1185">Reference proteome</keyword>
<dbReference type="EMBL" id="KJ094029">
    <property type="protein sequence ID" value="AHL19024.1"/>
    <property type="molecule type" value="Genomic_DNA"/>
</dbReference>
<proteinExistence type="predicted"/>
<dbReference type="Proteomes" id="UP000026994">
    <property type="component" value="Segment"/>
</dbReference>
<gene>
    <name evidence="1" type="ORF">LP064_004</name>
</gene>
<evidence type="ECO:0000313" key="2">
    <source>
        <dbReference type="Proteomes" id="UP000026994"/>
    </source>
</evidence>
<protein>
    <submittedName>
        <fullName evidence="1">Uncharacterized protein</fullName>
    </submittedName>
</protein>